<keyword evidence="3" id="KW-1185">Reference proteome</keyword>
<reference evidence="2 3" key="1">
    <citation type="submission" date="2018-09" db="EMBL/GenBank/DDBJ databases">
        <title>Nocardia yunnanensis sp. nov., an actinomycete isolated from a soil sample.</title>
        <authorList>
            <person name="Zhang J."/>
        </authorList>
    </citation>
    <scope>NUCLEOTIDE SEQUENCE [LARGE SCALE GENOMIC DNA]</scope>
    <source>
        <strain evidence="2 3">CFHS0054</strain>
    </source>
</reference>
<proteinExistence type="predicted"/>
<evidence type="ECO:0000313" key="3">
    <source>
        <dbReference type="Proteomes" id="UP000267164"/>
    </source>
</evidence>
<feature type="region of interest" description="Disordered" evidence="1">
    <location>
        <begin position="349"/>
        <end position="373"/>
    </location>
</feature>
<dbReference type="RefSeq" id="WP_120742300.1">
    <property type="nucleotide sequence ID" value="NZ_CP032568.1"/>
</dbReference>
<protein>
    <submittedName>
        <fullName evidence="2">Uncharacterized protein</fullName>
    </submittedName>
</protein>
<feature type="region of interest" description="Disordered" evidence="1">
    <location>
        <begin position="236"/>
        <end position="263"/>
    </location>
</feature>
<evidence type="ECO:0000313" key="2">
    <source>
        <dbReference type="EMBL" id="AYF77637.1"/>
    </source>
</evidence>
<name>A0A386ZJ94_9NOCA</name>
<dbReference type="OrthoDB" id="3818889at2"/>
<dbReference type="AlphaFoldDB" id="A0A386ZJ94"/>
<sequence length="373" mass="40261">MIRQLPAIDDVNEYLRTHGWIISGRWRSASVWSLQTFDVLVPASEHLTDTPQRLHELVQCVAAAEGRRPASVWRDMAASTLDTVSYRTMGEPGAPVALPLCAYTVGAVHELITVTAHAALLESPAAFVETGPDPVAILLAQSLVSPHEDAPGLDICLPSDTGRPDPLGRRTVVRLLHNATLACQTIDARVSVEHPDLQTISFAERRALAALAGPQQTTGFTLGFHWSWRAPRTDETVDIPPEASRKHARRTADEGKRPTGPAVGAVEGFVVSLSDDPASARWRITVRGHLEVDGATVGKRRPVTVDLGDATRYAAALAAHRDGLPVRASGALDRSRRTPEIDAATDGFTVLTPDSVTTERRQDSHGRRPADSE</sequence>
<dbReference type="Proteomes" id="UP000267164">
    <property type="component" value="Chromosome"/>
</dbReference>
<dbReference type="KEGG" id="nyu:D7D52_31785"/>
<dbReference type="EMBL" id="CP032568">
    <property type="protein sequence ID" value="AYF77637.1"/>
    <property type="molecule type" value="Genomic_DNA"/>
</dbReference>
<accession>A0A386ZJ94</accession>
<feature type="compositionally biased region" description="Basic and acidic residues" evidence="1">
    <location>
        <begin position="357"/>
        <end position="373"/>
    </location>
</feature>
<organism evidence="2 3">
    <name type="scientific">Nocardia yunnanensis</name>
    <dbReference type="NCBI Taxonomy" id="2382165"/>
    <lineage>
        <taxon>Bacteria</taxon>
        <taxon>Bacillati</taxon>
        <taxon>Actinomycetota</taxon>
        <taxon>Actinomycetes</taxon>
        <taxon>Mycobacteriales</taxon>
        <taxon>Nocardiaceae</taxon>
        <taxon>Nocardia</taxon>
    </lineage>
</organism>
<gene>
    <name evidence="2" type="ORF">D7D52_31785</name>
</gene>
<evidence type="ECO:0000256" key="1">
    <source>
        <dbReference type="SAM" id="MobiDB-lite"/>
    </source>
</evidence>